<sequence>MEIFIQSENVYLDYHEGTILVVNGEKRTPVAFKQIERIWIHPSTSIAAQLLVKLLEVQIELVICSGEGSPLGTLSPWVNPIGARARRRQLLFANSPDAQRLAATWIVEKQVRQYQLLAMHLDQSGLLNFEKLKAIALNNQAQLELQLPELTFVPELQEAVFGRLFFGLLSDLLPVPFQFEKRSRQPALDYFNAGLNYGYGIFYGMLQGQVQRVGLDPYIGFFHKERDGNPVLVYDLIESFRPWVEQACLHLAKSAQWKAPEDFALQPEGGYWLGPTGKEKLIKAIFEILEEPGAQPKTSKQTEMFQRVKELQQLIHHLPID</sequence>
<accession>F4L829</accession>
<dbReference type="GO" id="GO:0004519">
    <property type="term" value="F:endonuclease activity"/>
    <property type="evidence" value="ECO:0007669"/>
    <property type="project" value="UniProtKB-UniRule"/>
</dbReference>
<dbReference type="Proteomes" id="UP000008461">
    <property type="component" value="Plasmid pHALHY02"/>
</dbReference>
<dbReference type="EC" id="3.1.-.-" evidence="10"/>
<keyword evidence="6 10" id="KW-0051">Antiviral defense</keyword>
<comment type="function">
    <text evidence="10">CRISPR (clustered regularly interspaced short palindromic repeat), is an adaptive immune system that provides protection against mobile genetic elements (viruses, transposable elements and conjugative plasmids). CRISPR clusters contain spacers, sequences complementary to antecedent mobile elements, and target invading nucleic acids. CRISPR clusters are transcribed and processed into CRISPR RNA (crRNA). Acts as a dsDNA endonuclease. Involved in the integration of spacer DNA into the CRISPR cassette.</text>
</comment>
<keyword evidence="4 10" id="KW-0378">Hydrolase</keyword>
<dbReference type="GO" id="GO:0016787">
    <property type="term" value="F:hydrolase activity"/>
    <property type="evidence" value="ECO:0007669"/>
    <property type="project" value="UniProtKB-KW"/>
</dbReference>
<gene>
    <name evidence="10" type="primary">cas1</name>
    <name evidence="11" type="ordered locus">Halhy_6722</name>
</gene>
<dbReference type="GO" id="GO:0051607">
    <property type="term" value="P:defense response to virus"/>
    <property type="evidence" value="ECO:0007669"/>
    <property type="project" value="UniProtKB-UniRule"/>
</dbReference>
<keyword evidence="11" id="KW-0614">Plasmid</keyword>
<dbReference type="InterPro" id="IPR050646">
    <property type="entry name" value="Cas1"/>
</dbReference>
<feature type="binding site" evidence="10">
    <location>
        <position position="223"/>
    </location>
    <ligand>
        <name>Mn(2+)</name>
        <dbReference type="ChEBI" id="CHEBI:29035"/>
    </ligand>
</feature>
<evidence type="ECO:0000313" key="11">
    <source>
        <dbReference type="EMBL" id="AEE54537.1"/>
    </source>
</evidence>
<evidence type="ECO:0000256" key="5">
    <source>
        <dbReference type="ARBA" id="ARBA00022842"/>
    </source>
</evidence>
<keyword evidence="3 10" id="KW-0255">Endonuclease</keyword>
<protein>
    <recommendedName>
        <fullName evidence="10">CRISPR-associated endonuclease Cas1</fullName>
        <ecNumber evidence="10">3.1.-.-</ecNumber>
    </recommendedName>
</protein>
<dbReference type="HOGENOM" id="CLU_052779_0_1_10"/>
<dbReference type="PANTHER" id="PTHR34353:SF2">
    <property type="entry name" value="CRISPR-ASSOCIATED ENDONUCLEASE CAS1 1"/>
    <property type="match status" value="1"/>
</dbReference>
<dbReference type="Gene3D" id="3.100.10.20">
    <property type="entry name" value="CRISPR-associated endonuclease Cas1, N-terminal domain"/>
    <property type="match status" value="1"/>
</dbReference>
<name>F4L829_HALH1</name>
<dbReference type="GO" id="GO:0003677">
    <property type="term" value="F:DNA binding"/>
    <property type="evidence" value="ECO:0007669"/>
    <property type="project" value="UniProtKB-KW"/>
</dbReference>
<dbReference type="CDD" id="cd09634">
    <property type="entry name" value="Cas1_I-II-III"/>
    <property type="match status" value="1"/>
</dbReference>
<dbReference type="OrthoDB" id="9803119at2"/>
<dbReference type="AlphaFoldDB" id="F4L829"/>
<evidence type="ECO:0000256" key="8">
    <source>
        <dbReference type="ARBA" id="ARBA00023211"/>
    </source>
</evidence>
<feature type="binding site" evidence="10">
    <location>
        <position position="238"/>
    </location>
    <ligand>
        <name>Mn(2+)</name>
        <dbReference type="ChEBI" id="CHEBI:29035"/>
    </ligand>
</feature>
<keyword evidence="12" id="KW-1185">Reference proteome</keyword>
<organism evidence="11 12">
    <name type="scientific">Haliscomenobacter hydrossis (strain ATCC 27775 / DSM 1100 / LMG 10767 / O)</name>
    <dbReference type="NCBI Taxonomy" id="760192"/>
    <lineage>
        <taxon>Bacteria</taxon>
        <taxon>Pseudomonadati</taxon>
        <taxon>Bacteroidota</taxon>
        <taxon>Saprospiria</taxon>
        <taxon>Saprospirales</taxon>
        <taxon>Haliscomenobacteraceae</taxon>
        <taxon>Haliscomenobacter</taxon>
    </lineage>
</organism>
<comment type="subunit">
    <text evidence="9 10">Homodimer, forms a heterotetramer with a Cas2 homodimer.</text>
</comment>
<dbReference type="NCBIfam" id="TIGR00287">
    <property type="entry name" value="cas1"/>
    <property type="match status" value="1"/>
</dbReference>
<keyword evidence="8 10" id="KW-0464">Manganese</keyword>
<evidence type="ECO:0000256" key="4">
    <source>
        <dbReference type="ARBA" id="ARBA00022801"/>
    </source>
</evidence>
<keyword evidence="5 10" id="KW-0460">Magnesium</keyword>
<reference evidence="11 12" key="1">
    <citation type="journal article" date="2011" name="Stand. Genomic Sci.">
        <title>Complete genome sequence of Haliscomenobacter hydrossis type strain (O).</title>
        <authorList>
            <consortium name="US DOE Joint Genome Institute (JGI-PGF)"/>
            <person name="Daligault H."/>
            <person name="Lapidus A."/>
            <person name="Zeytun A."/>
            <person name="Nolan M."/>
            <person name="Lucas S."/>
            <person name="Del Rio T.G."/>
            <person name="Tice H."/>
            <person name="Cheng J.F."/>
            <person name="Tapia R."/>
            <person name="Han C."/>
            <person name="Goodwin L."/>
            <person name="Pitluck S."/>
            <person name="Liolios K."/>
            <person name="Pagani I."/>
            <person name="Ivanova N."/>
            <person name="Huntemann M."/>
            <person name="Mavromatis K."/>
            <person name="Mikhailova N."/>
            <person name="Pati A."/>
            <person name="Chen A."/>
            <person name="Palaniappan K."/>
            <person name="Land M."/>
            <person name="Hauser L."/>
            <person name="Brambilla E.M."/>
            <person name="Rohde M."/>
            <person name="Verbarg S."/>
            <person name="Goker M."/>
            <person name="Bristow J."/>
            <person name="Eisen J.A."/>
            <person name="Markowitz V."/>
            <person name="Hugenholtz P."/>
            <person name="Kyrpides N.C."/>
            <person name="Klenk H.P."/>
            <person name="Woyke T."/>
        </authorList>
    </citation>
    <scope>NUCLEOTIDE SEQUENCE [LARGE SCALE GENOMIC DNA]</scope>
    <source>
        <strain evidence="12">ATCC 27775 / DSM 1100 / LMG 10767 / O</strain>
        <plasmid evidence="12">Plasmid pHALHY02</plasmid>
    </source>
</reference>
<dbReference type="InterPro" id="IPR042211">
    <property type="entry name" value="CRISPR-assoc_Cas1_N"/>
</dbReference>
<evidence type="ECO:0000256" key="2">
    <source>
        <dbReference type="ARBA" id="ARBA00022723"/>
    </source>
</evidence>
<evidence type="ECO:0000256" key="6">
    <source>
        <dbReference type="ARBA" id="ARBA00023118"/>
    </source>
</evidence>
<geneLocation type="plasmid" evidence="11 12">
    <name>pHALHY02</name>
</geneLocation>
<evidence type="ECO:0000256" key="10">
    <source>
        <dbReference type="HAMAP-Rule" id="MF_01470"/>
    </source>
</evidence>
<dbReference type="Pfam" id="PF01867">
    <property type="entry name" value="Cas_Cas1"/>
    <property type="match status" value="1"/>
</dbReference>
<dbReference type="InterPro" id="IPR002729">
    <property type="entry name" value="CRISPR-assoc_Cas1"/>
</dbReference>
<evidence type="ECO:0000256" key="1">
    <source>
        <dbReference type="ARBA" id="ARBA00022722"/>
    </source>
</evidence>
<evidence type="ECO:0000313" key="12">
    <source>
        <dbReference type="Proteomes" id="UP000008461"/>
    </source>
</evidence>
<dbReference type="RefSeq" id="WP_013769053.1">
    <property type="nucleotide sequence ID" value="NC_015512.1"/>
</dbReference>
<keyword evidence="1 10" id="KW-0540">Nuclease</keyword>
<dbReference type="PANTHER" id="PTHR34353">
    <property type="entry name" value="CRISPR-ASSOCIATED ENDONUCLEASE CAS1 1"/>
    <property type="match status" value="1"/>
</dbReference>
<dbReference type="KEGG" id="hhy:Halhy_6722"/>
<keyword evidence="7 10" id="KW-0238">DNA-binding</keyword>
<dbReference type="HAMAP" id="MF_01470">
    <property type="entry name" value="Cas1"/>
    <property type="match status" value="1"/>
</dbReference>
<evidence type="ECO:0000256" key="3">
    <source>
        <dbReference type="ARBA" id="ARBA00022759"/>
    </source>
</evidence>
<reference key="2">
    <citation type="submission" date="2011-04" db="EMBL/GenBank/DDBJ databases">
        <title>Complete sequence of plasmid 2 of Haliscomenobacter hydrossis DSM 1100.</title>
        <authorList>
            <consortium name="US DOE Joint Genome Institute (JGI-PGF)"/>
            <person name="Lucas S."/>
            <person name="Han J."/>
            <person name="Lapidus A."/>
            <person name="Bruce D."/>
            <person name="Goodwin L."/>
            <person name="Pitluck S."/>
            <person name="Peters L."/>
            <person name="Kyrpides N."/>
            <person name="Mavromatis K."/>
            <person name="Ivanova N."/>
            <person name="Ovchinnikova G."/>
            <person name="Pagani I."/>
            <person name="Daligault H."/>
            <person name="Detter J.C."/>
            <person name="Han C."/>
            <person name="Land M."/>
            <person name="Hauser L."/>
            <person name="Markowitz V."/>
            <person name="Cheng J.-F."/>
            <person name="Hugenholtz P."/>
            <person name="Woyke T."/>
            <person name="Wu D."/>
            <person name="Verbarg S."/>
            <person name="Frueling A."/>
            <person name="Brambilla E."/>
            <person name="Klenk H.-P."/>
            <person name="Eisen J.A."/>
        </authorList>
    </citation>
    <scope>NUCLEOTIDE SEQUENCE</scope>
    <source>
        <strain>DSM 1100</strain>
    </source>
</reference>
<dbReference type="InterPro" id="IPR042206">
    <property type="entry name" value="CRISPR-assoc_Cas1_C"/>
</dbReference>
<dbReference type="EMBL" id="CP002693">
    <property type="protein sequence ID" value="AEE54537.1"/>
    <property type="molecule type" value="Genomic_DNA"/>
</dbReference>
<dbReference type="GO" id="GO:0046872">
    <property type="term" value="F:metal ion binding"/>
    <property type="evidence" value="ECO:0007669"/>
    <property type="project" value="UniProtKB-UniRule"/>
</dbReference>
<evidence type="ECO:0000256" key="9">
    <source>
        <dbReference type="ARBA" id="ARBA00038592"/>
    </source>
</evidence>
<comment type="similarity">
    <text evidence="10">Belongs to the CRISPR-associated endonuclease Cas1 family.</text>
</comment>
<comment type="cofactor">
    <cofactor evidence="10">
        <name>Mg(2+)</name>
        <dbReference type="ChEBI" id="CHEBI:18420"/>
    </cofactor>
    <cofactor evidence="10">
        <name>Mn(2+)</name>
        <dbReference type="ChEBI" id="CHEBI:29035"/>
    </cofactor>
</comment>
<evidence type="ECO:0000256" key="7">
    <source>
        <dbReference type="ARBA" id="ARBA00023125"/>
    </source>
</evidence>
<keyword evidence="2 10" id="KW-0479">Metal-binding</keyword>
<feature type="binding site" evidence="10">
    <location>
        <position position="158"/>
    </location>
    <ligand>
        <name>Mn(2+)</name>
        <dbReference type="ChEBI" id="CHEBI:29035"/>
    </ligand>
</feature>
<proteinExistence type="inferred from homology"/>
<dbReference type="Gene3D" id="1.20.120.920">
    <property type="entry name" value="CRISPR-associated endonuclease Cas1, C-terminal domain"/>
    <property type="match status" value="1"/>
</dbReference>
<dbReference type="GO" id="GO:0043571">
    <property type="term" value="P:maintenance of CRISPR repeat elements"/>
    <property type="evidence" value="ECO:0007669"/>
    <property type="project" value="UniProtKB-UniRule"/>
</dbReference>